<name>G3J705_CORMM</name>
<dbReference type="Proteomes" id="UP000001610">
    <property type="component" value="Unassembled WGS sequence"/>
</dbReference>
<protein>
    <recommendedName>
        <fullName evidence="3">glycerol kinase</fullName>
        <ecNumber evidence="3">2.7.1.30</ecNumber>
    </recommendedName>
    <alternativeName>
        <fullName evidence="9">ATP:glycerol 3-phosphotransferase</fullName>
    </alternativeName>
</protein>
<dbReference type="STRING" id="983644.G3J705"/>
<dbReference type="InterPro" id="IPR018483">
    <property type="entry name" value="Carb_kinase_FGGY_CS"/>
</dbReference>
<accession>G3J705</accession>
<evidence type="ECO:0000256" key="10">
    <source>
        <dbReference type="RuleBase" id="RU003733"/>
    </source>
</evidence>
<dbReference type="Pfam" id="PF00370">
    <property type="entry name" value="FGGY_N"/>
    <property type="match status" value="1"/>
</dbReference>
<dbReference type="NCBIfam" id="NF000756">
    <property type="entry name" value="PRK00047.1"/>
    <property type="match status" value="1"/>
</dbReference>
<evidence type="ECO:0000256" key="7">
    <source>
        <dbReference type="ARBA" id="ARBA00022798"/>
    </source>
</evidence>
<dbReference type="InterPro" id="IPR043129">
    <property type="entry name" value="ATPase_NBD"/>
</dbReference>
<evidence type="ECO:0000256" key="9">
    <source>
        <dbReference type="ARBA" id="ARBA00043149"/>
    </source>
</evidence>
<evidence type="ECO:0000256" key="11">
    <source>
        <dbReference type="SAM" id="MobiDB-lite"/>
    </source>
</evidence>
<reference evidence="14 15" key="1">
    <citation type="journal article" date="2011" name="Genome Biol.">
        <title>Genome sequence of the insect pathogenic fungus Cordyceps militaris, a valued traditional Chinese medicine.</title>
        <authorList>
            <person name="Zheng P."/>
            <person name="Xia Y."/>
            <person name="Xiao G."/>
            <person name="Xiong C."/>
            <person name="Hu X."/>
            <person name="Zhang S."/>
            <person name="Zheng H."/>
            <person name="Huang Y."/>
            <person name="Zhou Y."/>
            <person name="Wang S."/>
            <person name="Zhao G.P."/>
            <person name="Liu X."/>
            <person name="St Leger R.J."/>
            <person name="Wang C."/>
        </authorList>
    </citation>
    <scope>NUCLEOTIDE SEQUENCE [LARGE SCALE GENOMIC DNA]</scope>
    <source>
        <strain evidence="14 15">CM01</strain>
    </source>
</reference>
<dbReference type="FunCoup" id="G3J705">
    <property type="interactions" value="334"/>
</dbReference>
<feature type="region of interest" description="Disordered" evidence="11">
    <location>
        <begin position="64"/>
        <end position="83"/>
    </location>
</feature>
<dbReference type="AlphaFoldDB" id="G3J705"/>
<comment type="pathway">
    <text evidence="1">Polyol metabolism; glycerol degradation via glycerol kinase pathway; sn-glycerol 3-phosphate from glycerol: step 1/1.</text>
</comment>
<gene>
    <name evidence="14" type="ORF">CCM_01737</name>
</gene>
<dbReference type="EMBL" id="JH126399">
    <property type="protein sequence ID" value="EGX97078.1"/>
    <property type="molecule type" value="Genomic_DNA"/>
</dbReference>
<dbReference type="CDD" id="cd07792">
    <property type="entry name" value="ASKHA_NBD_FGGY_GK1-3-like"/>
    <property type="match status" value="1"/>
</dbReference>
<dbReference type="Gene3D" id="3.30.420.40">
    <property type="match status" value="2"/>
</dbReference>
<evidence type="ECO:0000256" key="3">
    <source>
        <dbReference type="ARBA" id="ARBA00012099"/>
    </source>
</evidence>
<evidence type="ECO:0000256" key="8">
    <source>
        <dbReference type="ARBA" id="ARBA00022840"/>
    </source>
</evidence>
<evidence type="ECO:0000259" key="13">
    <source>
        <dbReference type="Pfam" id="PF02782"/>
    </source>
</evidence>
<dbReference type="HOGENOM" id="CLU_328449_0_0_1"/>
<evidence type="ECO:0000256" key="1">
    <source>
        <dbReference type="ARBA" id="ARBA00005190"/>
    </source>
</evidence>
<dbReference type="GO" id="GO:0005739">
    <property type="term" value="C:mitochondrion"/>
    <property type="evidence" value="ECO:0007669"/>
    <property type="project" value="TreeGrafter"/>
</dbReference>
<keyword evidence="7" id="KW-0319">Glycerol metabolism</keyword>
<feature type="region of interest" description="Disordered" evidence="11">
    <location>
        <begin position="37"/>
        <end position="57"/>
    </location>
</feature>
<dbReference type="InParanoid" id="G3J705"/>
<dbReference type="eggNOG" id="KOG2517">
    <property type="taxonomic scope" value="Eukaryota"/>
</dbReference>
<dbReference type="GeneID" id="18163767"/>
<evidence type="ECO:0000256" key="2">
    <source>
        <dbReference type="ARBA" id="ARBA00009156"/>
    </source>
</evidence>
<dbReference type="GO" id="GO:0046167">
    <property type="term" value="P:glycerol-3-phosphate biosynthetic process"/>
    <property type="evidence" value="ECO:0007669"/>
    <property type="project" value="TreeGrafter"/>
</dbReference>
<dbReference type="NCBIfam" id="TIGR01311">
    <property type="entry name" value="glycerol_kin"/>
    <property type="match status" value="1"/>
</dbReference>
<dbReference type="RefSeq" id="XP_006666955.1">
    <property type="nucleotide sequence ID" value="XM_006666892.1"/>
</dbReference>
<dbReference type="InterPro" id="IPR005999">
    <property type="entry name" value="Glycerol_kin"/>
</dbReference>
<dbReference type="PROSITE" id="PS00933">
    <property type="entry name" value="FGGY_KINASES_1"/>
    <property type="match status" value="1"/>
</dbReference>
<dbReference type="GO" id="GO:0005524">
    <property type="term" value="F:ATP binding"/>
    <property type="evidence" value="ECO:0007669"/>
    <property type="project" value="UniProtKB-KW"/>
</dbReference>
<dbReference type="PROSITE" id="PS00445">
    <property type="entry name" value="FGGY_KINASES_2"/>
    <property type="match status" value="1"/>
</dbReference>
<evidence type="ECO:0000256" key="5">
    <source>
        <dbReference type="ARBA" id="ARBA00022741"/>
    </source>
</evidence>
<evidence type="ECO:0000256" key="4">
    <source>
        <dbReference type="ARBA" id="ARBA00022679"/>
    </source>
</evidence>
<dbReference type="UniPathway" id="UPA00618">
    <property type="reaction ID" value="UER00672"/>
</dbReference>
<dbReference type="SUPFAM" id="SSF53067">
    <property type="entry name" value="Actin-like ATPase domain"/>
    <property type="match status" value="2"/>
</dbReference>
<dbReference type="Pfam" id="PF02782">
    <property type="entry name" value="FGGY_C"/>
    <property type="match status" value="1"/>
</dbReference>
<proteinExistence type="inferred from homology"/>
<keyword evidence="5" id="KW-0547">Nucleotide-binding</keyword>
<evidence type="ECO:0000259" key="12">
    <source>
        <dbReference type="Pfam" id="PF00370"/>
    </source>
</evidence>
<feature type="domain" description="Carbohydrate kinase FGGY C-terminal" evidence="13">
    <location>
        <begin position="637"/>
        <end position="824"/>
    </location>
</feature>
<sequence>MYAPFFALLPPTRRLQMTSRVLMTVLMTEYTGPNGSLAMNASTDDRSGRQGPRKKTAFRRFRCSRPRFSESDKRRRGPWETANSPLFDTGAELRFLKRKKRQQACANGRVATFSTRGARRGPSKADRAVALAWTLQCLALIQDAIIPSTPTPPEATPSRIDPQLVHEASHVTNNAQWRIVSHPVTLRVSSSPQHTGPSVVAAQDLIPPLRTEVCLATPDDEGKLCIRLAPKRNNSAGISLESSRVEKREIEGLTTDNASPSARTWLEVRRLQKPLPRGLGNWGASAPPENGVWGEPGCVRPSNSSWSCLSYLPLSLLYHLTSPSSFLPFHHPINRAAATRRASPPYFMLANLISQSHSKLVNAMTSSGNDVFVGAIDQGTTSTRFLIFNTDGEVVALHQIEFKQIYPQPGWHEHDPEEIVTSVEQCIDGAVAAFEEQGHSRSQIAAVGITNQRETTIVWDKTTGKALHNAIVWTDTRSQELVRRLKHRLGSKELTSRCGLPLSTYSSVGKLLWLLENIPQVKEAYESSNLSFGTVDAWLAYKLNGGPAKDVHVSDPSNASRTMFMNLESLEYDAELLDWFRLDRNKVQLPKIVRSSDPEAFGTLANTALKGTKITGCLGDQSAALVGQKGFTPGLAKNTYGTGCFLLYNVGPKPIISTHGLLSTVAFDFGPGKTMYALEGSIAVAGSSVKFLVDNLGFIESSSKLSALAETVEDNGGCTFVTAFSGLFAPYWIDDARGTLFGITAYTKRGHIARATLEATCFQTKAILDAMEKDSGQALTELAVDGGMCNSDLIMQTQSDFIGIPVNRPAMRETTALGAAIAAGLGVGIWNSLEDLKTVNTDGRTTFKPSITAEEASRRFARWEKAVEMSKGWAN</sequence>
<dbReference type="OrthoDB" id="5422795at2759"/>
<feature type="domain" description="Carbohydrate kinase FGGY N-terminal" evidence="12">
    <location>
        <begin position="374"/>
        <end position="627"/>
    </location>
</feature>
<comment type="similarity">
    <text evidence="2 10">Belongs to the FGGY kinase family.</text>
</comment>
<dbReference type="InterPro" id="IPR018485">
    <property type="entry name" value="FGGY_C"/>
</dbReference>
<keyword evidence="4 10" id="KW-0808">Transferase</keyword>
<dbReference type="VEuPathDB" id="FungiDB:CCM_01737"/>
<keyword evidence="8" id="KW-0067">ATP-binding</keyword>
<organism evidence="14 15">
    <name type="scientific">Cordyceps militaris (strain CM01)</name>
    <name type="common">Caterpillar fungus</name>
    <dbReference type="NCBI Taxonomy" id="983644"/>
    <lineage>
        <taxon>Eukaryota</taxon>
        <taxon>Fungi</taxon>
        <taxon>Dikarya</taxon>
        <taxon>Ascomycota</taxon>
        <taxon>Pezizomycotina</taxon>
        <taxon>Sordariomycetes</taxon>
        <taxon>Hypocreomycetidae</taxon>
        <taxon>Hypocreales</taxon>
        <taxon>Cordycipitaceae</taxon>
        <taxon>Cordyceps</taxon>
    </lineage>
</organism>
<keyword evidence="6 10" id="KW-0418">Kinase</keyword>
<keyword evidence="15" id="KW-1185">Reference proteome</keyword>
<dbReference type="EC" id="2.7.1.30" evidence="3"/>
<dbReference type="KEGG" id="cmt:CCM_01737"/>
<dbReference type="GO" id="GO:0006641">
    <property type="term" value="P:triglyceride metabolic process"/>
    <property type="evidence" value="ECO:0007669"/>
    <property type="project" value="TreeGrafter"/>
</dbReference>
<dbReference type="InterPro" id="IPR042018">
    <property type="entry name" value="GK1-3_metazoan-type"/>
</dbReference>
<dbReference type="PANTHER" id="PTHR10196">
    <property type="entry name" value="SUGAR KINASE"/>
    <property type="match status" value="1"/>
</dbReference>
<dbReference type="FunFam" id="3.30.420.40:FF:000086">
    <property type="entry name" value="Glycerol kinase"/>
    <property type="match status" value="1"/>
</dbReference>
<dbReference type="GO" id="GO:0019563">
    <property type="term" value="P:glycerol catabolic process"/>
    <property type="evidence" value="ECO:0007669"/>
    <property type="project" value="UniProtKB-UniPathway"/>
</dbReference>
<evidence type="ECO:0000313" key="14">
    <source>
        <dbReference type="EMBL" id="EGX97078.1"/>
    </source>
</evidence>
<dbReference type="FunFam" id="3.30.420.40:FF:000085">
    <property type="entry name" value="Glycerol kinase 2"/>
    <property type="match status" value="1"/>
</dbReference>
<dbReference type="GO" id="GO:0004370">
    <property type="term" value="F:glycerol kinase activity"/>
    <property type="evidence" value="ECO:0007669"/>
    <property type="project" value="UniProtKB-EC"/>
</dbReference>
<dbReference type="PANTHER" id="PTHR10196:SF75">
    <property type="entry name" value="GLYCEROL KINASE"/>
    <property type="match status" value="1"/>
</dbReference>
<dbReference type="InterPro" id="IPR018484">
    <property type="entry name" value="FGGY_N"/>
</dbReference>
<evidence type="ECO:0000256" key="6">
    <source>
        <dbReference type="ARBA" id="ARBA00022777"/>
    </source>
</evidence>
<evidence type="ECO:0000313" key="15">
    <source>
        <dbReference type="Proteomes" id="UP000001610"/>
    </source>
</evidence>